<gene>
    <name evidence="1" type="ORF">COR50_11160</name>
</gene>
<dbReference type="RefSeq" id="WP_098194057.1">
    <property type="nucleotide sequence ID" value="NZ_CP023777.1"/>
</dbReference>
<accession>A0A291QUQ1</accession>
<dbReference type="KEGG" id="cbae:COR50_11160"/>
<evidence type="ECO:0000313" key="2">
    <source>
        <dbReference type="Proteomes" id="UP000220133"/>
    </source>
</evidence>
<dbReference type="OrthoDB" id="894042at2"/>
<dbReference type="AlphaFoldDB" id="A0A291QUQ1"/>
<reference evidence="1 2" key="1">
    <citation type="submission" date="2017-10" db="EMBL/GenBank/DDBJ databases">
        <title>Paenichitinophaga pekingensis gen. nov., sp. nov., isolated from activated sludge.</title>
        <authorList>
            <person name="Jin D."/>
            <person name="Kong X."/>
            <person name="Deng Y."/>
            <person name="Bai Z."/>
        </authorList>
    </citation>
    <scope>NUCLEOTIDE SEQUENCE [LARGE SCALE GENOMIC DNA]</scope>
    <source>
        <strain evidence="1 2">13</strain>
    </source>
</reference>
<name>A0A291QUQ1_9BACT</name>
<organism evidence="1 2">
    <name type="scientific">Chitinophaga caeni</name>
    <dbReference type="NCBI Taxonomy" id="2029983"/>
    <lineage>
        <taxon>Bacteria</taxon>
        <taxon>Pseudomonadati</taxon>
        <taxon>Bacteroidota</taxon>
        <taxon>Chitinophagia</taxon>
        <taxon>Chitinophagales</taxon>
        <taxon>Chitinophagaceae</taxon>
        <taxon>Chitinophaga</taxon>
    </lineage>
</organism>
<dbReference type="EMBL" id="CP023777">
    <property type="protein sequence ID" value="ATL47680.1"/>
    <property type="molecule type" value="Genomic_DNA"/>
</dbReference>
<dbReference type="Proteomes" id="UP000220133">
    <property type="component" value="Chromosome"/>
</dbReference>
<proteinExistence type="predicted"/>
<sequence length="128" mass="15151">MKKCFVILIAIHFSTGNVILPALMKISPLIEHFHQHKMENPAITLLSFLYLHYSDVSHLEKHHADHENLPWHFDDCCSFFVCQHHQLMYEQQFYFQNHVIPLKIEKASFVSAFHDQSPIHTIFQPPRC</sequence>
<keyword evidence="2" id="KW-1185">Reference proteome</keyword>
<evidence type="ECO:0000313" key="1">
    <source>
        <dbReference type="EMBL" id="ATL47680.1"/>
    </source>
</evidence>
<protein>
    <submittedName>
        <fullName evidence="1">Uncharacterized protein</fullName>
    </submittedName>
</protein>